<accession>A0ABU8V342</accession>
<keyword evidence="3 6" id="KW-0378">Hydrolase</keyword>
<dbReference type="InterPro" id="IPR050438">
    <property type="entry name" value="LMW_PTPase"/>
</dbReference>
<sequence>MQNQRVEYSILFVCHGNICRSPTAEGVMRAKLAQAGLLDRVLIDSAGTHGYHVGEPPDERSARAAARRGYDLSALRARQVSDADFAGFDLILAADKRNLADLRRQCPAHLQDRLHLILEPLGGDREVPDPYYGGSQGFEAVLDLLEAACDGWLRQMAARAD</sequence>
<gene>
    <name evidence="6" type="ORF">QCL97_012170</name>
</gene>
<keyword evidence="4" id="KW-0904">Protein phosphatase</keyword>
<dbReference type="RefSeq" id="WP_307909872.1">
    <property type="nucleotide sequence ID" value="NZ_JAVFJF020000023.1"/>
</dbReference>
<dbReference type="EMBL" id="JAVFJF020000023">
    <property type="protein sequence ID" value="MEJ8675484.1"/>
    <property type="molecule type" value="Genomic_DNA"/>
</dbReference>
<evidence type="ECO:0000259" key="5">
    <source>
        <dbReference type="SMART" id="SM00226"/>
    </source>
</evidence>
<evidence type="ECO:0000256" key="3">
    <source>
        <dbReference type="ARBA" id="ARBA00022801"/>
    </source>
</evidence>
<evidence type="ECO:0000256" key="2">
    <source>
        <dbReference type="ARBA" id="ARBA00013064"/>
    </source>
</evidence>
<feature type="domain" description="Phosphotyrosine protein phosphatase I" evidence="5">
    <location>
        <begin position="8"/>
        <end position="155"/>
    </location>
</feature>
<reference evidence="6 7" key="1">
    <citation type="submission" date="2023-12" db="EMBL/GenBank/DDBJ databases">
        <title>Evaluation and characterization of a potential secondary metabolite violacein from indigenous Chromobacterium amazonense SAM215.</title>
        <authorList>
            <person name="Tarafdar M.R."/>
            <person name="Abedin S.M."/>
            <person name="Atiqua A."/>
            <person name="Saha A."/>
            <person name="Khan S.N."/>
        </authorList>
    </citation>
    <scope>NUCLEOTIDE SEQUENCE [LARGE SCALE GENOMIC DNA]</scope>
    <source>
        <strain evidence="6 7">SAM215</strain>
    </source>
</reference>
<evidence type="ECO:0000256" key="4">
    <source>
        <dbReference type="ARBA" id="ARBA00022912"/>
    </source>
</evidence>
<dbReference type="Pfam" id="PF01451">
    <property type="entry name" value="LMWPc"/>
    <property type="match status" value="1"/>
</dbReference>
<protein>
    <recommendedName>
        <fullName evidence="2">protein-tyrosine-phosphatase</fullName>
        <ecNumber evidence="2">3.1.3.48</ecNumber>
    </recommendedName>
</protein>
<name>A0ABU8V342_9NEIS</name>
<dbReference type="CDD" id="cd16343">
    <property type="entry name" value="LMWPTP"/>
    <property type="match status" value="1"/>
</dbReference>
<dbReference type="SUPFAM" id="SSF52788">
    <property type="entry name" value="Phosphotyrosine protein phosphatases I"/>
    <property type="match status" value="1"/>
</dbReference>
<evidence type="ECO:0000313" key="6">
    <source>
        <dbReference type="EMBL" id="MEJ8675484.1"/>
    </source>
</evidence>
<dbReference type="PANTHER" id="PTHR11717:SF7">
    <property type="entry name" value="LOW MOLECULAR WEIGHT PHOSPHOTYROSINE PROTEIN PHOSPHATASE"/>
    <property type="match status" value="1"/>
</dbReference>
<dbReference type="SMART" id="SM00226">
    <property type="entry name" value="LMWPc"/>
    <property type="match status" value="1"/>
</dbReference>
<keyword evidence="7" id="KW-1185">Reference proteome</keyword>
<evidence type="ECO:0000313" key="7">
    <source>
        <dbReference type="Proteomes" id="UP001224516"/>
    </source>
</evidence>
<dbReference type="PRINTS" id="PR00719">
    <property type="entry name" value="LMWPTPASE"/>
</dbReference>
<dbReference type="InterPro" id="IPR017867">
    <property type="entry name" value="Tyr_phospatase_low_mol_wt"/>
</dbReference>
<dbReference type="GO" id="GO:0004725">
    <property type="term" value="F:protein tyrosine phosphatase activity"/>
    <property type="evidence" value="ECO:0007669"/>
    <property type="project" value="UniProtKB-EC"/>
</dbReference>
<evidence type="ECO:0000256" key="1">
    <source>
        <dbReference type="ARBA" id="ARBA00011063"/>
    </source>
</evidence>
<organism evidence="6 7">
    <name type="scientific">Chromobacterium amazonense</name>
    <dbReference type="NCBI Taxonomy" id="1382803"/>
    <lineage>
        <taxon>Bacteria</taxon>
        <taxon>Pseudomonadati</taxon>
        <taxon>Pseudomonadota</taxon>
        <taxon>Betaproteobacteria</taxon>
        <taxon>Neisseriales</taxon>
        <taxon>Chromobacteriaceae</taxon>
        <taxon>Chromobacterium</taxon>
    </lineage>
</organism>
<comment type="similarity">
    <text evidence="1">Belongs to the low molecular weight phosphotyrosine protein phosphatase family.</text>
</comment>
<dbReference type="InterPro" id="IPR036196">
    <property type="entry name" value="Ptyr_pPase_sf"/>
</dbReference>
<proteinExistence type="inferred from homology"/>
<dbReference type="PANTHER" id="PTHR11717">
    <property type="entry name" value="LOW MOLECULAR WEIGHT PROTEIN TYROSINE PHOSPHATASE"/>
    <property type="match status" value="1"/>
</dbReference>
<dbReference type="InterPro" id="IPR023485">
    <property type="entry name" value="Ptyr_pPase"/>
</dbReference>
<dbReference type="Proteomes" id="UP001224516">
    <property type="component" value="Unassembled WGS sequence"/>
</dbReference>
<dbReference type="Gene3D" id="3.40.50.2300">
    <property type="match status" value="1"/>
</dbReference>
<dbReference type="EC" id="3.1.3.48" evidence="2"/>
<comment type="caution">
    <text evidence="6">The sequence shown here is derived from an EMBL/GenBank/DDBJ whole genome shotgun (WGS) entry which is preliminary data.</text>
</comment>